<dbReference type="SUPFAM" id="SSF48498">
    <property type="entry name" value="Tetracyclin repressor-like, C-terminal domain"/>
    <property type="match status" value="1"/>
</dbReference>
<dbReference type="PANTHER" id="PTHR43479">
    <property type="entry name" value="ACREF/ENVCD OPERON REPRESSOR-RELATED"/>
    <property type="match status" value="1"/>
</dbReference>
<sequence>MPKLVDHNKRKEQIAEATWRTILKKGMEGATVRNIAKEAGLSLGSLRHYFSTQDELLVFAMNLVEERVTDRINKIATQDIPLKEKILKILLEIVPTNQETMAEMEVWFAFTFHMRHRNNKLKDHDDKILLGMKNIVNYLHESRLLIDHLDKDTEAERLYALVDGLALHAMLEPERVNQQRVLTVLESHLHSICTDELRE</sequence>
<dbReference type="PROSITE" id="PS01081">
    <property type="entry name" value="HTH_TETR_1"/>
    <property type="match status" value="1"/>
</dbReference>
<dbReference type="InterPro" id="IPR023772">
    <property type="entry name" value="DNA-bd_HTH_TetR-type_CS"/>
</dbReference>
<dbReference type="PANTHER" id="PTHR43479:SF11">
    <property type="entry name" value="ACREF_ENVCD OPERON REPRESSOR-RELATED"/>
    <property type="match status" value="1"/>
</dbReference>
<dbReference type="InterPro" id="IPR009057">
    <property type="entry name" value="Homeodomain-like_sf"/>
</dbReference>
<dbReference type="Pfam" id="PF13977">
    <property type="entry name" value="TetR_C_6"/>
    <property type="match status" value="1"/>
</dbReference>
<dbReference type="InterPro" id="IPR039538">
    <property type="entry name" value="BetI_C"/>
</dbReference>
<dbReference type="InterPro" id="IPR001647">
    <property type="entry name" value="HTH_TetR"/>
</dbReference>
<dbReference type="Proteomes" id="UP000067625">
    <property type="component" value="Chromosome"/>
</dbReference>
<gene>
    <name evidence="7" type="ORF">AM592_20410</name>
</gene>
<dbReference type="PROSITE" id="PS50977">
    <property type="entry name" value="HTH_TETR_2"/>
    <property type="match status" value="1"/>
</dbReference>
<feature type="domain" description="HTH tetR-type" evidence="6">
    <location>
        <begin position="8"/>
        <end position="68"/>
    </location>
</feature>
<evidence type="ECO:0000256" key="4">
    <source>
        <dbReference type="ARBA" id="ARBA00023163"/>
    </source>
</evidence>
<keyword evidence="1" id="KW-0678">Repressor</keyword>
<dbReference type="RefSeq" id="WP_053605482.1">
    <property type="nucleotide sequence ID" value="NZ_CP012600.1"/>
</dbReference>
<dbReference type="Pfam" id="PF00440">
    <property type="entry name" value="TetR_N"/>
    <property type="match status" value="1"/>
</dbReference>
<reference evidence="8" key="1">
    <citation type="submission" date="2015-08" db="EMBL/GenBank/DDBJ databases">
        <title>Genome sequencing project for genomic taxonomy and phylogenomics of Bacillus-like bacteria.</title>
        <authorList>
            <person name="Liu B."/>
            <person name="Wang J."/>
            <person name="Zhu Y."/>
            <person name="Liu G."/>
            <person name="Chen Q."/>
            <person name="Chen Z."/>
            <person name="Lan J."/>
            <person name="Che J."/>
            <person name="Ge C."/>
            <person name="Shi H."/>
            <person name="Pan Z."/>
            <person name="Liu X."/>
        </authorList>
    </citation>
    <scope>NUCLEOTIDE SEQUENCE [LARGE SCALE GENOMIC DNA]</scope>
    <source>
        <strain evidence="8">FJAT-4402</strain>
    </source>
</reference>
<proteinExistence type="predicted"/>
<accession>A0A0M3RAQ8</accession>
<dbReference type="SUPFAM" id="SSF46689">
    <property type="entry name" value="Homeodomain-like"/>
    <property type="match status" value="1"/>
</dbReference>
<evidence type="ECO:0000256" key="2">
    <source>
        <dbReference type="ARBA" id="ARBA00023015"/>
    </source>
</evidence>
<dbReference type="EMBL" id="CP012600">
    <property type="protein sequence ID" value="ALC83626.1"/>
    <property type="molecule type" value="Genomic_DNA"/>
</dbReference>
<dbReference type="InterPro" id="IPR050624">
    <property type="entry name" value="HTH-type_Tx_Regulator"/>
</dbReference>
<keyword evidence="8" id="KW-1185">Reference proteome</keyword>
<dbReference type="GO" id="GO:0003677">
    <property type="term" value="F:DNA binding"/>
    <property type="evidence" value="ECO:0007669"/>
    <property type="project" value="UniProtKB-UniRule"/>
</dbReference>
<evidence type="ECO:0000259" key="6">
    <source>
        <dbReference type="PROSITE" id="PS50977"/>
    </source>
</evidence>
<evidence type="ECO:0000313" key="7">
    <source>
        <dbReference type="EMBL" id="ALC83626.1"/>
    </source>
</evidence>
<feature type="DNA-binding region" description="H-T-H motif" evidence="5">
    <location>
        <begin position="31"/>
        <end position="50"/>
    </location>
</feature>
<dbReference type="STRING" id="1441095.AM592_20410"/>
<evidence type="ECO:0000256" key="3">
    <source>
        <dbReference type="ARBA" id="ARBA00023125"/>
    </source>
</evidence>
<dbReference type="OrthoDB" id="9816296at2"/>
<keyword evidence="3 5" id="KW-0238">DNA-binding</keyword>
<evidence type="ECO:0000313" key="8">
    <source>
        <dbReference type="Proteomes" id="UP000067625"/>
    </source>
</evidence>
<keyword evidence="2" id="KW-0805">Transcription regulation</keyword>
<keyword evidence="4" id="KW-0804">Transcription</keyword>
<dbReference type="InterPro" id="IPR036271">
    <property type="entry name" value="Tet_transcr_reg_TetR-rel_C_sf"/>
</dbReference>
<dbReference type="Gene3D" id="1.10.357.10">
    <property type="entry name" value="Tetracycline Repressor, domain 2"/>
    <property type="match status" value="1"/>
</dbReference>
<reference evidence="7 8" key="2">
    <citation type="journal article" date="2016" name="Int. J. Syst. Evol. Microbiol.">
        <title>Bacillus gobiensis sp. nov., isolated from a soil sample.</title>
        <authorList>
            <person name="Liu B."/>
            <person name="Liu G.H."/>
            <person name="Cetin S."/>
            <person name="Schumann P."/>
            <person name="Pan Z.Z."/>
            <person name="Chen Q.Q."/>
        </authorList>
    </citation>
    <scope>NUCLEOTIDE SEQUENCE [LARGE SCALE GENOMIC DNA]</scope>
    <source>
        <strain evidence="7 8">FJAT-4402</strain>
    </source>
</reference>
<evidence type="ECO:0000256" key="1">
    <source>
        <dbReference type="ARBA" id="ARBA00022491"/>
    </source>
</evidence>
<organism evidence="7 8">
    <name type="scientific">Bacillus gobiensis</name>
    <dbReference type="NCBI Taxonomy" id="1441095"/>
    <lineage>
        <taxon>Bacteria</taxon>
        <taxon>Bacillati</taxon>
        <taxon>Bacillota</taxon>
        <taxon>Bacilli</taxon>
        <taxon>Bacillales</taxon>
        <taxon>Bacillaceae</taxon>
        <taxon>Bacillus</taxon>
    </lineage>
</organism>
<protein>
    <submittedName>
        <fullName evidence="7">TetR family transcriptional regulator</fullName>
    </submittedName>
</protein>
<name>A0A0M3RAQ8_9BACI</name>
<dbReference type="PATRIC" id="fig|1441095.3.peg.4513"/>
<evidence type="ECO:0000256" key="5">
    <source>
        <dbReference type="PROSITE-ProRule" id="PRU00335"/>
    </source>
</evidence>
<dbReference type="AlphaFoldDB" id="A0A0M3RAQ8"/>